<proteinExistence type="inferred from homology"/>
<evidence type="ECO:0000256" key="6">
    <source>
        <dbReference type="SAM" id="Phobius"/>
    </source>
</evidence>
<keyword evidence="10" id="KW-1185">Reference proteome</keyword>
<evidence type="ECO:0000256" key="7">
    <source>
        <dbReference type="SAM" id="SignalP"/>
    </source>
</evidence>
<feature type="chain" id="PRO_5002351885" description="Peptidase S54 rhomboid domain-containing protein" evidence="7">
    <location>
        <begin position="23"/>
        <end position="509"/>
    </location>
</feature>
<dbReference type="GO" id="GO:0016020">
    <property type="term" value="C:membrane"/>
    <property type="evidence" value="ECO:0007669"/>
    <property type="project" value="UniProtKB-SubCell"/>
</dbReference>
<feature type="signal peptide" evidence="7">
    <location>
        <begin position="1"/>
        <end position="22"/>
    </location>
</feature>
<keyword evidence="4 6" id="KW-1133">Transmembrane helix</keyword>
<evidence type="ECO:0000313" key="10">
    <source>
        <dbReference type="Proteomes" id="UP000026961"/>
    </source>
</evidence>
<sequence length="509" mass="56254">MATTPLASSSFRCLLLLLARRAYDCCTKQLAPSAVKLQAGTYLMAGVIKWKMMSCEQSGRRSAEIARECLSLTPNRYKCHSYQHIGYLGDSAEGFICRPLKSKLRSKVGLHVAAKVHNKDDEGSCSSRISDEDNETLSNASRKMEVNHLGALRCYFSKLNTEDAQKPYSFHQTNKQRTGPLSTNIEEANMATDYGDFRNTLESFEINFNRRKKGTKGYLNTTVEDYTNYLIFDEKNFLDMQQDDQTSSFCLTNLLAAINIAVLLFEIASPVRNSDIENLSLPLMYGAKINDLILSGEWWRLLTPMCLHSGFLHIALGCWVLLIFGPRVSRAYGQTTFLLMYILGGVCGNLTSYLHTSELTVCGTGPVFALIGAWLVYQSQNKDAIDKNVSETMFSQAVVATTLSFLLSSFGRIDNWTHLGATICGLLFGYLTCPSVQVDNAAKKGQKAVCKRLLALHPLVLVPSHGFWSSMAEALSLSKMSSTGRAAGSSCSGLCRLSSSSLVIHPQER</sequence>
<dbReference type="AlphaFoldDB" id="A0A0D9YRF8"/>
<keyword evidence="5 6" id="KW-0472">Membrane</keyword>
<dbReference type="InterPro" id="IPR022764">
    <property type="entry name" value="Peptidase_S54_rhomboid_dom"/>
</dbReference>
<accession>A0A0D9YRF8</accession>
<organism evidence="9">
    <name type="scientific">Oryza glumipatula</name>
    <dbReference type="NCBI Taxonomy" id="40148"/>
    <lineage>
        <taxon>Eukaryota</taxon>
        <taxon>Viridiplantae</taxon>
        <taxon>Streptophyta</taxon>
        <taxon>Embryophyta</taxon>
        <taxon>Tracheophyta</taxon>
        <taxon>Spermatophyta</taxon>
        <taxon>Magnoliopsida</taxon>
        <taxon>Liliopsida</taxon>
        <taxon>Poales</taxon>
        <taxon>Poaceae</taxon>
        <taxon>BOP clade</taxon>
        <taxon>Oryzoideae</taxon>
        <taxon>Oryzeae</taxon>
        <taxon>Oryzinae</taxon>
        <taxon>Oryza</taxon>
    </lineage>
</organism>
<dbReference type="InterPro" id="IPR050925">
    <property type="entry name" value="Rhomboid_protease_S54"/>
</dbReference>
<dbReference type="InterPro" id="IPR035952">
    <property type="entry name" value="Rhomboid-like_sf"/>
</dbReference>
<dbReference type="FunFam" id="1.20.1540.10:FF:000017">
    <property type="entry name" value="RHOMBOID-like protein 9, chloroplastic"/>
    <property type="match status" value="1"/>
</dbReference>
<comment type="similarity">
    <text evidence="2">Belongs to the peptidase S54 family.</text>
</comment>
<evidence type="ECO:0000256" key="1">
    <source>
        <dbReference type="ARBA" id="ARBA00004141"/>
    </source>
</evidence>
<evidence type="ECO:0000256" key="2">
    <source>
        <dbReference type="ARBA" id="ARBA00009045"/>
    </source>
</evidence>
<keyword evidence="7" id="KW-0732">Signal</keyword>
<keyword evidence="3 6" id="KW-0812">Transmembrane</keyword>
<feature type="domain" description="Peptidase S54 rhomboid" evidence="8">
    <location>
        <begin position="296"/>
        <end position="434"/>
    </location>
</feature>
<protein>
    <recommendedName>
        <fullName evidence="8">Peptidase S54 rhomboid domain-containing protein</fullName>
    </recommendedName>
</protein>
<dbReference type="Pfam" id="PF01694">
    <property type="entry name" value="Rhomboid"/>
    <property type="match status" value="1"/>
</dbReference>
<dbReference type="Gene3D" id="1.20.1540.10">
    <property type="entry name" value="Rhomboid-like"/>
    <property type="match status" value="1"/>
</dbReference>
<dbReference type="eggNOG" id="KOG2289">
    <property type="taxonomic scope" value="Eukaryota"/>
</dbReference>
<name>A0A0D9YRF8_9ORYZ</name>
<feature type="transmembrane region" description="Helical" evidence="6">
    <location>
        <begin position="298"/>
        <end position="324"/>
    </location>
</feature>
<comment type="subcellular location">
    <subcellularLocation>
        <location evidence="1">Membrane</location>
        <topology evidence="1">Multi-pass membrane protein</topology>
    </subcellularLocation>
</comment>
<dbReference type="Proteomes" id="UP000026961">
    <property type="component" value="Chromosome 2"/>
</dbReference>
<reference evidence="9" key="1">
    <citation type="submission" date="2015-04" db="UniProtKB">
        <authorList>
            <consortium name="EnsemblPlants"/>
        </authorList>
    </citation>
    <scope>IDENTIFICATION</scope>
</reference>
<dbReference type="GO" id="GO:0004252">
    <property type="term" value="F:serine-type endopeptidase activity"/>
    <property type="evidence" value="ECO:0007669"/>
    <property type="project" value="InterPro"/>
</dbReference>
<dbReference type="EnsemblPlants" id="OGLUM02G14680.2">
    <property type="protein sequence ID" value="OGLUM02G14680.2"/>
    <property type="gene ID" value="OGLUM02G14680"/>
</dbReference>
<dbReference type="Gramene" id="OGLUM02G14680.2">
    <property type="protein sequence ID" value="OGLUM02G14680.2"/>
    <property type="gene ID" value="OGLUM02G14680"/>
</dbReference>
<feature type="transmembrane region" description="Helical" evidence="6">
    <location>
        <begin position="336"/>
        <end position="354"/>
    </location>
</feature>
<evidence type="ECO:0000256" key="5">
    <source>
        <dbReference type="ARBA" id="ARBA00023136"/>
    </source>
</evidence>
<evidence type="ECO:0000256" key="4">
    <source>
        <dbReference type="ARBA" id="ARBA00022989"/>
    </source>
</evidence>
<evidence type="ECO:0000256" key="3">
    <source>
        <dbReference type="ARBA" id="ARBA00022692"/>
    </source>
</evidence>
<dbReference type="STRING" id="40148.A0A0D9YRF8"/>
<dbReference type="SUPFAM" id="SSF144091">
    <property type="entry name" value="Rhomboid-like"/>
    <property type="match status" value="1"/>
</dbReference>
<evidence type="ECO:0000259" key="8">
    <source>
        <dbReference type="Pfam" id="PF01694"/>
    </source>
</evidence>
<evidence type="ECO:0000313" key="9">
    <source>
        <dbReference type="EnsemblPlants" id="OGLUM02G14680.2"/>
    </source>
</evidence>
<reference evidence="9" key="2">
    <citation type="submission" date="2018-05" db="EMBL/GenBank/DDBJ databases">
        <title>OgluRS3 (Oryza glumaepatula Reference Sequence Version 3).</title>
        <authorList>
            <person name="Zhang J."/>
            <person name="Kudrna D."/>
            <person name="Lee S."/>
            <person name="Talag J."/>
            <person name="Welchert J."/>
            <person name="Wing R.A."/>
        </authorList>
    </citation>
    <scope>NUCLEOTIDE SEQUENCE [LARGE SCALE GENOMIC DNA]</scope>
</reference>
<dbReference type="PANTHER" id="PTHR43731:SF30">
    <property type="entry name" value="RHOMBOID-LIKE PROTEIN 9, CHLOROPLASTIC"/>
    <property type="match status" value="1"/>
</dbReference>
<dbReference type="PANTHER" id="PTHR43731">
    <property type="entry name" value="RHOMBOID PROTEASE"/>
    <property type="match status" value="1"/>
</dbReference>
<feature type="transmembrane region" description="Helical" evidence="6">
    <location>
        <begin position="360"/>
        <end position="377"/>
    </location>
</feature>